<feature type="signal peptide" evidence="1">
    <location>
        <begin position="1"/>
        <end position="23"/>
    </location>
</feature>
<sequence length="943" mass="107409">MNKILKKSLLIAVTLLVSFNCSSNKPNTMKDDKAIVSIETGLTILKVRTAINKGSSYIVANSYEGTLLGISFDGKILWKNALSGFMNHDVWIRDLDNDGKDEILAANADGNIYCLNAEGKLLWSFKKNDAPMFAVTAIKKDHKMYVVAGGFDKKIYYLDAKGKEVKEIETSTFSIEKSYKKVGQKRAPNNVSMTNFIRVVENKDQTETLVVLGTNNHMQNVGTLYFFNPLENLPFKKKPIQQDKSVKGKLRIRPIGDLKIVDYDNDGEKEILLGASAHVNDLLVTLYSIKEDTFTFHKLDKISFGYDIAHSEVIKQNGKDILLSRAGSQIHLYEKGNYKTSVERLVSTYAYNDLWKDPTTNNIILASSQSGGSQIHIINTENKNWKKEFKNLHPLGKIASILANTKSIRNNLDQFQKPDYQEKSQPVYFMTEKVPDNLIGVKNKISKNYESPVFLNSLHMREVENWDRSQVTNEKYKNSRDRRKKYTLTSDEALTQITNQFKGEPGIAYWAGHGNDPYMFHINTTKKVVDMANGKKTVLIYPEMEDHSDNLNFLVDDLVYPLAKYVQGKNTNIFLRSKHVSWLGSNYNKPWSRLMSGEFADVFVPSMEETTDKSMELSLAGRTGMWASGAVNSWGTRSVPDNTAFDRSRQLGYQRLPNHFLRMLIFHTSYGAQYINNFAVDQDYLSVYWELIAKGALYVPKRNEILSFSPVHVSMKEPDHHYIDEGSNVKWSIFYDEEFENNNPYAISRLSGSWPGAAVTEWDFSRYAAGVKERRLNFLAPYENGLVLITPPQKGVFAQKNVVRKSLSENLHPFYKNILKEYITDGHNYYSADGKETYKANEYYKIIEKEIKESAKKLPVTVSGDVAWVVAQTSPKHLRLTILDNGYINPEESTAIVSFNNIKIKKITDILSKEAFKVENSSVKINIPLGAFRFIDIELEKAF</sequence>
<keyword evidence="1" id="KW-0732">Signal</keyword>
<dbReference type="Proteomes" id="UP001228636">
    <property type="component" value="Unassembled WGS sequence"/>
</dbReference>
<dbReference type="InterPro" id="IPR057422">
    <property type="entry name" value="CGLA_C"/>
</dbReference>
<dbReference type="InterPro" id="IPR011047">
    <property type="entry name" value="Quinoprotein_ADH-like_sf"/>
</dbReference>
<dbReference type="EMBL" id="JAUFQH010000008">
    <property type="protein sequence ID" value="MDN3619985.1"/>
    <property type="molecule type" value="Genomic_DNA"/>
</dbReference>
<evidence type="ECO:0000256" key="1">
    <source>
        <dbReference type="SAM" id="SignalP"/>
    </source>
</evidence>
<proteinExistence type="predicted"/>
<dbReference type="InterPro" id="IPR015943">
    <property type="entry name" value="WD40/YVTN_repeat-like_dom_sf"/>
</dbReference>
<evidence type="ECO:0000259" key="2">
    <source>
        <dbReference type="Pfam" id="PF25290"/>
    </source>
</evidence>
<dbReference type="InterPro" id="IPR057421">
    <property type="entry name" value="CGLA_M"/>
</dbReference>
<organism evidence="5 6">
    <name type="scientific">Polaribacter sejongensis</name>
    <dbReference type="NCBI Taxonomy" id="985043"/>
    <lineage>
        <taxon>Bacteria</taxon>
        <taxon>Pseudomonadati</taxon>
        <taxon>Bacteroidota</taxon>
        <taxon>Flavobacteriia</taxon>
        <taxon>Flavobacteriales</taxon>
        <taxon>Flavobacteriaceae</taxon>
    </lineage>
</organism>
<gene>
    <name evidence="5" type="ORF">QWY81_11025</name>
</gene>
<protein>
    <submittedName>
        <fullName evidence="5">PQQ-like beta-propeller repeat protein</fullName>
    </submittedName>
</protein>
<evidence type="ECO:0000313" key="5">
    <source>
        <dbReference type="EMBL" id="MDN3619985.1"/>
    </source>
</evidence>
<feature type="domain" description="Lambda-carrageenase C-terminal" evidence="3">
    <location>
        <begin position="861"/>
        <end position="938"/>
    </location>
</feature>
<evidence type="ECO:0000313" key="6">
    <source>
        <dbReference type="Proteomes" id="UP001228636"/>
    </source>
</evidence>
<feature type="chain" id="PRO_5042460093" evidence="1">
    <location>
        <begin position="24"/>
        <end position="943"/>
    </location>
</feature>
<evidence type="ECO:0000259" key="4">
    <source>
        <dbReference type="Pfam" id="PF25292"/>
    </source>
</evidence>
<comment type="caution">
    <text evidence="5">The sequence shown here is derived from an EMBL/GenBank/DDBJ whole genome shotgun (WGS) entry which is preliminary data.</text>
</comment>
<dbReference type="Pfam" id="PF25292">
    <property type="entry name" value="Beta-prop_CGLA"/>
    <property type="match status" value="1"/>
</dbReference>
<feature type="domain" description="Lambda-carrageenase beta-propeller" evidence="4">
    <location>
        <begin position="57"/>
        <end position="378"/>
    </location>
</feature>
<reference evidence="5 6" key="1">
    <citation type="journal article" date="2014" name="Int. J. Syst. Evol. Microbiol.">
        <title>Complete genome sequence of Corynebacterium casei LMG S-19264T (=DSM 44701T), isolated from a smear-ripened cheese.</title>
        <authorList>
            <consortium name="US DOE Joint Genome Institute (JGI-PGF)"/>
            <person name="Walter F."/>
            <person name="Albersmeier A."/>
            <person name="Kalinowski J."/>
            <person name="Ruckert C."/>
        </authorList>
    </citation>
    <scope>NUCLEOTIDE SEQUENCE [LARGE SCALE GENOMIC DNA]</scope>
    <source>
        <strain evidence="5 6">CECT 8670</strain>
    </source>
</reference>
<feature type="domain" description="Lambda-carrageenase middle" evidence="2">
    <location>
        <begin position="465"/>
        <end position="834"/>
    </location>
</feature>
<dbReference type="Pfam" id="PF25291">
    <property type="entry name" value="CGLA_C"/>
    <property type="match status" value="1"/>
</dbReference>
<dbReference type="AlphaFoldDB" id="A0AAJ1QXU4"/>
<evidence type="ECO:0000259" key="3">
    <source>
        <dbReference type="Pfam" id="PF25291"/>
    </source>
</evidence>
<dbReference type="Pfam" id="PF25290">
    <property type="entry name" value="CGLA_M"/>
    <property type="match status" value="1"/>
</dbReference>
<dbReference type="Gene3D" id="2.130.10.10">
    <property type="entry name" value="YVTN repeat-like/Quinoprotein amine dehydrogenase"/>
    <property type="match status" value="1"/>
</dbReference>
<dbReference type="RefSeq" id="WP_261972708.1">
    <property type="nucleotide sequence ID" value="NZ_CP103460.1"/>
</dbReference>
<dbReference type="InterPro" id="IPR057420">
    <property type="entry name" value="Beta-prop_CGLA"/>
</dbReference>
<accession>A0AAJ1QXU4</accession>
<name>A0AAJ1QXU4_9FLAO</name>
<dbReference type="SUPFAM" id="SSF50998">
    <property type="entry name" value="Quinoprotein alcohol dehydrogenase-like"/>
    <property type="match status" value="1"/>
</dbReference>